<evidence type="ECO:0000256" key="4">
    <source>
        <dbReference type="PIRSR" id="PIRSR000185-1"/>
    </source>
</evidence>
<dbReference type="PIRSF" id="PIRSF000185">
    <property type="entry name" value="Glu_DH"/>
    <property type="match status" value="1"/>
</dbReference>
<dbReference type="InterPro" id="IPR014362">
    <property type="entry name" value="Glu_DH"/>
</dbReference>
<dbReference type="InterPro" id="IPR006095">
    <property type="entry name" value="Glu/Leu/Phe/Val/Trp_DH"/>
</dbReference>
<dbReference type="InterPro" id="IPR033922">
    <property type="entry name" value="NAD_bind_Glu_DH"/>
</dbReference>
<keyword evidence="10" id="KW-1185">Reference proteome</keyword>
<name>A0A4R8M667_9BACT</name>
<dbReference type="SUPFAM" id="SSF53223">
    <property type="entry name" value="Aminoacid dehydrogenase-like, N-terminal domain"/>
    <property type="match status" value="1"/>
</dbReference>
<gene>
    <name evidence="9" type="ORF">C8D99_10740</name>
</gene>
<evidence type="ECO:0000313" key="9">
    <source>
        <dbReference type="EMBL" id="TDY60833.1"/>
    </source>
</evidence>
<feature type="domain" description="Glutamate/phenylalanine/leucine/valine/L-tryptophan dehydrogenase C-terminal" evidence="8">
    <location>
        <begin position="179"/>
        <end position="409"/>
    </location>
</feature>
<dbReference type="Gene3D" id="3.40.50.720">
    <property type="entry name" value="NAD(P)-binding Rossmann-like Domain"/>
    <property type="match status" value="1"/>
</dbReference>
<keyword evidence="2 3" id="KW-0560">Oxidoreductase</keyword>
<dbReference type="InterPro" id="IPR046346">
    <property type="entry name" value="Aminoacid_DH-like_N_sf"/>
</dbReference>
<dbReference type="Proteomes" id="UP000295066">
    <property type="component" value="Unassembled WGS sequence"/>
</dbReference>
<keyword evidence="5" id="KW-0520">NAD</keyword>
<dbReference type="PANTHER" id="PTHR11606:SF13">
    <property type="entry name" value="GLUTAMATE DEHYDROGENASE 1, MITOCHONDRIAL"/>
    <property type="match status" value="1"/>
</dbReference>
<evidence type="ECO:0000313" key="10">
    <source>
        <dbReference type="Proteomes" id="UP000295066"/>
    </source>
</evidence>
<dbReference type="RefSeq" id="WP_133957400.1">
    <property type="nucleotide sequence ID" value="NZ_SORI01000007.1"/>
</dbReference>
<sequence length="411" mass="43643">MKNVWEEALFNLSKAAEAMDLEPEILERLSVPMRFTEFTIPVRMDNGARKLFLAFRSCHQDATGPTKDGTRVRPGLTPEEIKALSLFMSIKHGVAGIPAGGGKGGIRADPSALSEGEYERLIRGFIRRLNPKGAFTDIPGADIGTGKQAMAWMLDEYEQMTGMHCPAAINDKPAELGGSLGGFEATGWGVAACTGKAAEKMNLEPGRTPVVIQGFGQVGSVAAKKLSSMGFPVTAVSDIAGAVENPGGLDIGGLAAHVDRTGSVAGFPGGRNADKGRILEIPCGILIPAAVQDVITAENARRIQAKVIVEAANAPVSPEADDMLASAGIRVIPDVVANSGGAIVCDFERTQGLSNDYWSLDKVEERLNGRILTAYREAEDRAAERKVSMRRGAWINAMGKIRAAMLLRGWC</sequence>
<dbReference type="CDD" id="cd01076">
    <property type="entry name" value="NAD_bind_1_Glu_DH"/>
    <property type="match status" value="1"/>
</dbReference>
<evidence type="ECO:0000256" key="5">
    <source>
        <dbReference type="PIRSR" id="PIRSR000185-2"/>
    </source>
</evidence>
<accession>A0A4R8M667</accession>
<dbReference type="InterPro" id="IPR036291">
    <property type="entry name" value="NAD(P)-bd_dom_sf"/>
</dbReference>
<dbReference type="PROSITE" id="PS00074">
    <property type="entry name" value="GLFV_DEHYDROGENASE"/>
    <property type="match status" value="1"/>
</dbReference>
<evidence type="ECO:0000256" key="3">
    <source>
        <dbReference type="PIRNR" id="PIRNR000185"/>
    </source>
</evidence>
<protein>
    <recommendedName>
        <fullName evidence="3">Glutamate dehydrogenase</fullName>
    </recommendedName>
</protein>
<feature type="binding site" evidence="5">
    <location>
        <position position="91"/>
    </location>
    <ligand>
        <name>substrate</name>
    </ligand>
</feature>
<evidence type="ECO:0000259" key="8">
    <source>
        <dbReference type="SMART" id="SM00839"/>
    </source>
</evidence>
<feature type="binding site" evidence="5">
    <location>
        <position position="186"/>
    </location>
    <ligand>
        <name>NAD(+)</name>
        <dbReference type="ChEBI" id="CHEBI:57540"/>
    </ligand>
</feature>
<feature type="binding site" evidence="5">
    <location>
        <position position="67"/>
    </location>
    <ligand>
        <name>substrate</name>
    </ligand>
</feature>
<dbReference type="InterPro" id="IPR033524">
    <property type="entry name" value="Glu/Leu/Phe/Val_DH_AS"/>
</dbReference>
<dbReference type="AlphaFoldDB" id="A0A4R8M667"/>
<feature type="active site" description="Proton donor" evidence="4">
    <location>
        <position position="103"/>
    </location>
</feature>
<proteinExistence type="inferred from homology"/>
<dbReference type="SMART" id="SM00839">
    <property type="entry name" value="ELFV_dehydrog"/>
    <property type="match status" value="1"/>
</dbReference>
<dbReference type="Pfam" id="PF00208">
    <property type="entry name" value="ELFV_dehydrog"/>
    <property type="match status" value="1"/>
</dbReference>
<comment type="similarity">
    <text evidence="1 3 7">Belongs to the Glu/Leu/Phe/Val dehydrogenases family.</text>
</comment>
<dbReference type="InterPro" id="IPR006097">
    <property type="entry name" value="Glu/Leu/Phe/Val/Trp_DH_dimer"/>
</dbReference>
<dbReference type="GO" id="GO:0004352">
    <property type="term" value="F:glutamate dehydrogenase (NAD+) activity"/>
    <property type="evidence" value="ECO:0007669"/>
    <property type="project" value="TreeGrafter"/>
</dbReference>
<evidence type="ECO:0000256" key="6">
    <source>
        <dbReference type="PIRSR" id="PIRSR000185-3"/>
    </source>
</evidence>
<feature type="site" description="Important for catalysis" evidence="6">
    <location>
        <position position="142"/>
    </location>
</feature>
<dbReference type="GO" id="GO:0000166">
    <property type="term" value="F:nucleotide binding"/>
    <property type="evidence" value="ECO:0007669"/>
    <property type="project" value="UniProtKB-KW"/>
</dbReference>
<dbReference type="InterPro" id="IPR006096">
    <property type="entry name" value="Glu/Leu/Phe/Val/Trp_DH_C"/>
</dbReference>
<dbReference type="PANTHER" id="PTHR11606">
    <property type="entry name" value="GLUTAMATE DEHYDROGENASE"/>
    <property type="match status" value="1"/>
</dbReference>
<evidence type="ECO:0000256" key="7">
    <source>
        <dbReference type="RuleBase" id="RU004417"/>
    </source>
</evidence>
<comment type="caution">
    <text evidence="9">The sequence shown here is derived from an EMBL/GenBank/DDBJ whole genome shotgun (WGS) entry which is preliminary data.</text>
</comment>
<dbReference type="SUPFAM" id="SSF51735">
    <property type="entry name" value="NAD(P)-binding Rossmann-fold domains"/>
    <property type="match status" value="1"/>
</dbReference>
<evidence type="ECO:0000256" key="1">
    <source>
        <dbReference type="ARBA" id="ARBA00006382"/>
    </source>
</evidence>
<organism evidence="9 10">
    <name type="scientific">Aminivibrio pyruvatiphilus</name>
    <dbReference type="NCBI Taxonomy" id="1005740"/>
    <lineage>
        <taxon>Bacteria</taxon>
        <taxon>Thermotogati</taxon>
        <taxon>Synergistota</taxon>
        <taxon>Synergistia</taxon>
        <taxon>Synergistales</taxon>
        <taxon>Aminobacteriaceae</taxon>
        <taxon>Aminivibrio</taxon>
    </lineage>
</organism>
<dbReference type="GO" id="GO:0006538">
    <property type="term" value="P:L-glutamate catabolic process"/>
    <property type="evidence" value="ECO:0007669"/>
    <property type="project" value="TreeGrafter"/>
</dbReference>
<reference evidence="9 10" key="1">
    <citation type="submission" date="2019-03" db="EMBL/GenBank/DDBJ databases">
        <title>Genomic Encyclopedia of Type Strains, Phase IV (KMG-IV): sequencing the most valuable type-strain genomes for metagenomic binning, comparative biology and taxonomic classification.</title>
        <authorList>
            <person name="Goeker M."/>
        </authorList>
    </citation>
    <scope>NUCLEOTIDE SEQUENCE [LARGE SCALE GENOMIC DNA]</scope>
    <source>
        <strain evidence="9 10">DSM 25964</strain>
    </source>
</reference>
<dbReference type="EMBL" id="SORI01000007">
    <property type="protein sequence ID" value="TDY60833.1"/>
    <property type="molecule type" value="Genomic_DNA"/>
</dbReference>
<evidence type="ECO:0000256" key="2">
    <source>
        <dbReference type="ARBA" id="ARBA00023002"/>
    </source>
</evidence>
<dbReference type="Pfam" id="PF02812">
    <property type="entry name" value="ELFV_dehydrog_N"/>
    <property type="match status" value="1"/>
</dbReference>
<dbReference type="OrthoDB" id="9803297at2"/>
<dbReference type="PRINTS" id="PR00082">
    <property type="entry name" value="GLFDHDRGNASE"/>
</dbReference>
<dbReference type="Gene3D" id="3.40.50.10860">
    <property type="entry name" value="Leucine Dehydrogenase, chain A, domain 1"/>
    <property type="match status" value="1"/>
</dbReference>
<keyword evidence="5" id="KW-0547">Nucleotide-binding</keyword>